<evidence type="ECO:0000313" key="3">
    <source>
        <dbReference type="Proteomes" id="UP000183507"/>
    </source>
</evidence>
<name>A0A1G6IAC4_9BACI</name>
<dbReference type="GeneID" id="80427331"/>
<evidence type="ECO:0000256" key="1">
    <source>
        <dbReference type="SAM" id="Phobius"/>
    </source>
</evidence>
<dbReference type="RefSeq" id="WP_000964480.1">
    <property type="nucleotide sequence ID" value="NZ_CP032365.1"/>
</dbReference>
<accession>A0A1G6IAC4</accession>
<dbReference type="EMBL" id="FMZR01000001">
    <property type="protein sequence ID" value="SDC03492.1"/>
    <property type="molecule type" value="Genomic_DNA"/>
</dbReference>
<protein>
    <submittedName>
        <fullName evidence="2">Uncharacterized protein</fullName>
    </submittedName>
</protein>
<keyword evidence="1" id="KW-1133">Transmembrane helix</keyword>
<reference evidence="3" key="1">
    <citation type="submission" date="2016-10" db="EMBL/GenBank/DDBJ databases">
        <authorList>
            <person name="Varghese N."/>
        </authorList>
    </citation>
    <scope>NUCLEOTIDE SEQUENCE [LARGE SCALE GENOMIC DNA]</scope>
    <source>
        <strain evidence="3">KPR-7A</strain>
    </source>
</reference>
<keyword evidence="1" id="KW-0812">Transmembrane</keyword>
<organism evidence="2 3">
    <name type="scientific">Bacillus wiedmannii</name>
    <dbReference type="NCBI Taxonomy" id="1890302"/>
    <lineage>
        <taxon>Bacteria</taxon>
        <taxon>Bacillati</taxon>
        <taxon>Bacillota</taxon>
        <taxon>Bacilli</taxon>
        <taxon>Bacillales</taxon>
        <taxon>Bacillaceae</taxon>
        <taxon>Bacillus</taxon>
        <taxon>Bacillus cereus group</taxon>
    </lineage>
</organism>
<dbReference type="Proteomes" id="UP000183507">
    <property type="component" value="Unassembled WGS sequence"/>
</dbReference>
<dbReference type="AlphaFoldDB" id="A0A1G6IAC4"/>
<feature type="transmembrane region" description="Helical" evidence="1">
    <location>
        <begin position="6"/>
        <end position="25"/>
    </location>
</feature>
<keyword evidence="1" id="KW-0472">Membrane</keyword>
<proteinExistence type="predicted"/>
<gene>
    <name evidence="2" type="ORF">SAMN04487767_10142</name>
</gene>
<evidence type="ECO:0000313" key="2">
    <source>
        <dbReference type="EMBL" id="SDC03492.1"/>
    </source>
</evidence>
<sequence length="44" mass="4835">MLWLGNIIGSVLVSFVTCGILYFGFKAEENKIAAMQKNNDGNKV</sequence>